<evidence type="ECO:0000313" key="2">
    <source>
        <dbReference type="EMBL" id="KAF2318573.1"/>
    </source>
</evidence>
<evidence type="ECO:0000256" key="1">
    <source>
        <dbReference type="SAM" id="MobiDB-lite"/>
    </source>
</evidence>
<evidence type="ECO:0000313" key="3">
    <source>
        <dbReference type="Proteomes" id="UP000467840"/>
    </source>
</evidence>
<accession>A0A6A6N282</accession>
<dbReference type="Proteomes" id="UP000467840">
    <property type="component" value="Chromosome 10"/>
</dbReference>
<protein>
    <submittedName>
        <fullName evidence="2">Uncharacterized protein</fullName>
    </submittedName>
</protein>
<dbReference type="PANTHER" id="PTHR34130:SF5">
    <property type="entry name" value="OS08G0243800 PROTEIN"/>
    <property type="match status" value="1"/>
</dbReference>
<reference evidence="2 3" key="1">
    <citation type="journal article" date="2020" name="Mol. Plant">
        <title>The Chromosome-Based Rubber Tree Genome Provides New Insights into Spurge Genome Evolution and Rubber Biosynthesis.</title>
        <authorList>
            <person name="Liu J."/>
            <person name="Shi C."/>
            <person name="Shi C.C."/>
            <person name="Li W."/>
            <person name="Zhang Q.J."/>
            <person name="Zhang Y."/>
            <person name="Li K."/>
            <person name="Lu H.F."/>
            <person name="Shi C."/>
            <person name="Zhu S.T."/>
            <person name="Xiao Z.Y."/>
            <person name="Nan H."/>
            <person name="Yue Y."/>
            <person name="Zhu X.G."/>
            <person name="Wu Y."/>
            <person name="Hong X.N."/>
            <person name="Fan G.Y."/>
            <person name="Tong Y."/>
            <person name="Zhang D."/>
            <person name="Mao C.L."/>
            <person name="Liu Y.L."/>
            <person name="Hao S.J."/>
            <person name="Liu W.Q."/>
            <person name="Lv M.Q."/>
            <person name="Zhang H.B."/>
            <person name="Liu Y."/>
            <person name="Hu-Tang G.R."/>
            <person name="Wang J.P."/>
            <person name="Wang J.H."/>
            <person name="Sun Y.H."/>
            <person name="Ni S.B."/>
            <person name="Chen W.B."/>
            <person name="Zhang X.C."/>
            <person name="Jiao Y.N."/>
            <person name="Eichler E.E."/>
            <person name="Li G.H."/>
            <person name="Liu X."/>
            <person name="Gao L.Z."/>
        </authorList>
    </citation>
    <scope>NUCLEOTIDE SEQUENCE [LARGE SCALE GENOMIC DNA]</scope>
    <source>
        <strain evidence="3">cv. GT1</strain>
        <tissue evidence="2">Leaf</tissue>
    </source>
</reference>
<keyword evidence="3" id="KW-1185">Reference proteome</keyword>
<sequence>MDAKAWNLKPVKENCEYLQKLDDDDDDDDEALSLCDLPLNSEAASDWDDFSGEDQSSSLDPDLFEFISEDFTSSASAYPKDNIIFCGKLISYKGENVDHEKEQNSDNTKRSPDKKGADKYDFPMNKVSLQSSPSKSRWNLFAFGVGRYPMEMELNDMKTRQSKLSDSKMRLSLKRPAKAFRSDDRRELADRSGKREKGWWGLLSIFGCKSYNANAMVKASLGFIPRV</sequence>
<organism evidence="2 3">
    <name type="scientific">Hevea brasiliensis</name>
    <name type="common">Para rubber tree</name>
    <name type="synonym">Siphonia brasiliensis</name>
    <dbReference type="NCBI Taxonomy" id="3981"/>
    <lineage>
        <taxon>Eukaryota</taxon>
        <taxon>Viridiplantae</taxon>
        <taxon>Streptophyta</taxon>
        <taxon>Embryophyta</taxon>
        <taxon>Tracheophyta</taxon>
        <taxon>Spermatophyta</taxon>
        <taxon>Magnoliopsida</taxon>
        <taxon>eudicotyledons</taxon>
        <taxon>Gunneridae</taxon>
        <taxon>Pentapetalae</taxon>
        <taxon>rosids</taxon>
        <taxon>fabids</taxon>
        <taxon>Malpighiales</taxon>
        <taxon>Euphorbiaceae</taxon>
        <taxon>Crotonoideae</taxon>
        <taxon>Micrandreae</taxon>
        <taxon>Hevea</taxon>
    </lineage>
</organism>
<feature type="region of interest" description="Disordered" evidence="1">
    <location>
        <begin position="97"/>
        <end position="121"/>
    </location>
</feature>
<dbReference type="AlphaFoldDB" id="A0A6A6N282"/>
<dbReference type="PANTHER" id="PTHR34130">
    <property type="entry name" value="OS08G0243800 PROTEIN"/>
    <property type="match status" value="1"/>
</dbReference>
<proteinExistence type="predicted"/>
<comment type="caution">
    <text evidence="2">The sequence shown here is derived from an EMBL/GenBank/DDBJ whole genome shotgun (WGS) entry which is preliminary data.</text>
</comment>
<dbReference type="EMBL" id="JAAGAX010000003">
    <property type="protein sequence ID" value="KAF2318573.1"/>
    <property type="molecule type" value="Genomic_DNA"/>
</dbReference>
<gene>
    <name evidence="2" type="ORF">GH714_008986</name>
</gene>
<name>A0A6A6N282_HEVBR</name>